<dbReference type="AlphaFoldDB" id="A0A8X6VPE5"/>
<protein>
    <submittedName>
        <fullName evidence="1">Uncharacterized protein</fullName>
    </submittedName>
</protein>
<comment type="caution">
    <text evidence="1">The sequence shown here is derived from an EMBL/GenBank/DDBJ whole genome shotgun (WGS) entry which is preliminary data.</text>
</comment>
<proteinExistence type="predicted"/>
<keyword evidence="2" id="KW-1185">Reference proteome</keyword>
<name>A0A8X6VPE5_TRICX</name>
<reference evidence="1" key="1">
    <citation type="submission" date="2020-08" db="EMBL/GenBank/DDBJ databases">
        <title>Multicomponent nature underlies the extraordinary mechanical properties of spider dragline silk.</title>
        <authorList>
            <person name="Kono N."/>
            <person name="Nakamura H."/>
            <person name="Mori M."/>
            <person name="Yoshida Y."/>
            <person name="Ohtoshi R."/>
            <person name="Malay A.D."/>
            <person name="Moran D.A.P."/>
            <person name="Tomita M."/>
            <person name="Numata K."/>
            <person name="Arakawa K."/>
        </authorList>
    </citation>
    <scope>NUCLEOTIDE SEQUENCE</scope>
</reference>
<accession>A0A8X6VPE5</accession>
<gene>
    <name evidence="1" type="ORF">TNCV_1315341</name>
</gene>
<dbReference type="EMBL" id="BMAU01021329">
    <property type="protein sequence ID" value="GFY14480.1"/>
    <property type="molecule type" value="Genomic_DNA"/>
</dbReference>
<evidence type="ECO:0000313" key="1">
    <source>
        <dbReference type="EMBL" id="GFY14480.1"/>
    </source>
</evidence>
<dbReference type="Proteomes" id="UP000887159">
    <property type="component" value="Unassembled WGS sequence"/>
</dbReference>
<evidence type="ECO:0000313" key="2">
    <source>
        <dbReference type="Proteomes" id="UP000887159"/>
    </source>
</evidence>
<organism evidence="1 2">
    <name type="scientific">Trichonephila clavipes</name>
    <name type="common">Golden silk orbweaver</name>
    <name type="synonym">Nephila clavipes</name>
    <dbReference type="NCBI Taxonomy" id="2585209"/>
    <lineage>
        <taxon>Eukaryota</taxon>
        <taxon>Metazoa</taxon>
        <taxon>Ecdysozoa</taxon>
        <taxon>Arthropoda</taxon>
        <taxon>Chelicerata</taxon>
        <taxon>Arachnida</taxon>
        <taxon>Araneae</taxon>
        <taxon>Araneomorphae</taxon>
        <taxon>Entelegynae</taxon>
        <taxon>Araneoidea</taxon>
        <taxon>Nephilidae</taxon>
        <taxon>Trichonephila</taxon>
    </lineage>
</organism>
<sequence length="73" mass="8338">MRMLHYVHGLLVHYQQVVRKFVPIGQTVTEHVVTIIVMAPDDFVGDGERMLLPEIVEKGFLESTSPTFRDSLL</sequence>